<accession>A0ABW4F4D6</accession>
<evidence type="ECO:0000256" key="1">
    <source>
        <dbReference type="ARBA" id="ARBA00010751"/>
    </source>
</evidence>
<dbReference type="EMBL" id="JBHUCO010000045">
    <property type="protein sequence ID" value="MFD1522381.1"/>
    <property type="molecule type" value="Genomic_DNA"/>
</dbReference>
<keyword evidence="4" id="KW-1185">Reference proteome</keyword>
<dbReference type="HAMAP" id="MF_00338">
    <property type="entry name" value="UPF0145"/>
    <property type="match status" value="1"/>
</dbReference>
<evidence type="ECO:0000313" key="3">
    <source>
        <dbReference type="EMBL" id="MFD1522381.1"/>
    </source>
</evidence>
<comment type="similarity">
    <text evidence="1 2">Belongs to the UPF0145 family.</text>
</comment>
<protein>
    <recommendedName>
        <fullName evidence="2">UPF0145 protein ACFSJD_33135</fullName>
    </recommendedName>
</protein>
<dbReference type="RefSeq" id="WP_344723745.1">
    <property type="nucleotide sequence ID" value="NZ_BAAAUS010000023.1"/>
</dbReference>
<reference evidence="4" key="1">
    <citation type="journal article" date="2019" name="Int. J. Syst. Evol. Microbiol.">
        <title>The Global Catalogue of Microorganisms (GCM) 10K type strain sequencing project: providing services to taxonomists for standard genome sequencing and annotation.</title>
        <authorList>
            <consortium name="The Broad Institute Genomics Platform"/>
            <consortium name="The Broad Institute Genome Sequencing Center for Infectious Disease"/>
            <person name="Wu L."/>
            <person name="Ma J."/>
        </authorList>
    </citation>
    <scope>NUCLEOTIDE SEQUENCE [LARGE SCALE GENOMIC DNA]</scope>
    <source>
        <strain evidence="4">CCM 7043</strain>
    </source>
</reference>
<dbReference type="PANTHER" id="PTHR34068:SF2">
    <property type="entry name" value="UPF0145 PROTEIN SCO3412"/>
    <property type="match status" value="1"/>
</dbReference>
<dbReference type="PANTHER" id="PTHR34068">
    <property type="entry name" value="UPF0145 PROTEIN YBJQ"/>
    <property type="match status" value="1"/>
</dbReference>
<gene>
    <name evidence="3" type="ORF">ACFSJD_33135</name>
</gene>
<evidence type="ECO:0000313" key="4">
    <source>
        <dbReference type="Proteomes" id="UP001597114"/>
    </source>
</evidence>
<proteinExistence type="inferred from homology"/>
<dbReference type="Gene3D" id="3.30.110.70">
    <property type="entry name" value="Hypothetical protein apc22750. Chain B"/>
    <property type="match status" value="1"/>
</dbReference>
<dbReference type="SUPFAM" id="SSF117782">
    <property type="entry name" value="YbjQ-like"/>
    <property type="match status" value="1"/>
</dbReference>
<name>A0ABW4F4D6_9PSEU</name>
<dbReference type="Pfam" id="PF01906">
    <property type="entry name" value="YbjQ_1"/>
    <property type="match status" value="1"/>
</dbReference>
<dbReference type="InterPro" id="IPR035439">
    <property type="entry name" value="UPF0145_dom_sf"/>
</dbReference>
<dbReference type="Proteomes" id="UP001597114">
    <property type="component" value="Unassembled WGS sequence"/>
</dbReference>
<comment type="caution">
    <text evidence="3">The sequence shown here is derived from an EMBL/GenBank/DDBJ whole genome shotgun (WGS) entry which is preliminary data.</text>
</comment>
<dbReference type="InterPro" id="IPR002765">
    <property type="entry name" value="UPF0145_YbjQ-like"/>
</dbReference>
<sequence length="117" mass="12509">MSRAGAVSYSLPISTTFELAGMRVVESRGSCFGLVVRSMGLAKSFTAGFQTLRQGEVAQYTELLEDSRRHAIDRMVDNARLLGANAIVGMRFDSSEIGSSLTEVVAYGTAVVVEPDA</sequence>
<evidence type="ECO:0000256" key="2">
    <source>
        <dbReference type="HAMAP-Rule" id="MF_00338"/>
    </source>
</evidence>
<organism evidence="3 4">
    <name type="scientific">Pseudonocardia yunnanensis</name>
    <dbReference type="NCBI Taxonomy" id="58107"/>
    <lineage>
        <taxon>Bacteria</taxon>
        <taxon>Bacillati</taxon>
        <taxon>Actinomycetota</taxon>
        <taxon>Actinomycetes</taxon>
        <taxon>Pseudonocardiales</taxon>
        <taxon>Pseudonocardiaceae</taxon>
        <taxon>Pseudonocardia</taxon>
    </lineage>
</organism>